<dbReference type="Proteomes" id="UP001345963">
    <property type="component" value="Unassembled WGS sequence"/>
</dbReference>
<dbReference type="InterPro" id="IPR013783">
    <property type="entry name" value="Ig-like_fold"/>
</dbReference>
<dbReference type="PANTHER" id="PTHR20859">
    <property type="entry name" value="INTERFERON/INTERLEUKIN RECEPTOR"/>
    <property type="match status" value="1"/>
</dbReference>
<dbReference type="PANTHER" id="PTHR20859:SF87">
    <property type="entry name" value="CYTOKINE RECEPTOR FAMILY MEMBER B13-RELATED"/>
    <property type="match status" value="1"/>
</dbReference>
<feature type="non-terminal residue" evidence="2">
    <location>
        <position position="1"/>
    </location>
</feature>
<comment type="caution">
    <text evidence="2">The sequence shown here is derived from an EMBL/GenBank/DDBJ whole genome shotgun (WGS) entry which is preliminary data.</text>
</comment>
<evidence type="ECO:0000256" key="1">
    <source>
        <dbReference type="SAM" id="Phobius"/>
    </source>
</evidence>
<name>A0ABU7BZ92_9TELE</name>
<protein>
    <recommendedName>
        <fullName evidence="4">Fibronectin type-III domain-containing protein</fullName>
    </recommendedName>
</protein>
<keyword evidence="1" id="KW-0812">Transmembrane</keyword>
<feature type="transmembrane region" description="Helical" evidence="1">
    <location>
        <begin position="210"/>
        <end position="233"/>
    </location>
</feature>
<keyword evidence="3" id="KW-1185">Reference proteome</keyword>
<organism evidence="2 3">
    <name type="scientific">Ataeniobius toweri</name>
    <dbReference type="NCBI Taxonomy" id="208326"/>
    <lineage>
        <taxon>Eukaryota</taxon>
        <taxon>Metazoa</taxon>
        <taxon>Chordata</taxon>
        <taxon>Craniata</taxon>
        <taxon>Vertebrata</taxon>
        <taxon>Euteleostomi</taxon>
        <taxon>Actinopterygii</taxon>
        <taxon>Neopterygii</taxon>
        <taxon>Teleostei</taxon>
        <taxon>Neoteleostei</taxon>
        <taxon>Acanthomorphata</taxon>
        <taxon>Ovalentaria</taxon>
        <taxon>Atherinomorphae</taxon>
        <taxon>Cyprinodontiformes</taxon>
        <taxon>Goodeidae</taxon>
        <taxon>Ataeniobius</taxon>
    </lineage>
</organism>
<dbReference type="InterPro" id="IPR050650">
    <property type="entry name" value="Type-II_Cytokine-TF_Rcpt"/>
</dbReference>
<dbReference type="SUPFAM" id="SSF49265">
    <property type="entry name" value="Fibronectin type III"/>
    <property type="match status" value="1"/>
</dbReference>
<accession>A0ABU7BZ92</accession>
<proteinExistence type="predicted"/>
<dbReference type="EMBL" id="JAHUTI010071766">
    <property type="protein sequence ID" value="MED6255728.1"/>
    <property type="molecule type" value="Genomic_DNA"/>
</dbReference>
<dbReference type="Gene3D" id="2.60.40.10">
    <property type="entry name" value="Immunoglobulins"/>
    <property type="match status" value="1"/>
</dbReference>
<evidence type="ECO:0000313" key="2">
    <source>
        <dbReference type="EMBL" id="MED6255728.1"/>
    </source>
</evidence>
<keyword evidence="1" id="KW-1133">Transmembrane helix</keyword>
<evidence type="ECO:0008006" key="4">
    <source>
        <dbReference type="Google" id="ProtNLM"/>
    </source>
</evidence>
<gene>
    <name evidence="2" type="ORF">ATANTOWER_013973</name>
</gene>
<sequence length="369" mass="41010">PPPSNVTVNCQNLQTTVSWDYSEHQPHTIFRVKTFGPNTVRSFEANTTDHHYDLSHFVWESQEHYQAFLCVSVTAIQGGKQSEDVRSKSFSFNMLNPVNIKCMLDFPPVDVLGTEMGASVRFQNPLKFYNELNRTITTDSELQYTVSSAAEFEGSCHVTEDNCKRDVTFPDGVEECVTLKGHLLVGRLGVNIITFKETEKFCSEKTVEGVIVLAVTLGSIFVVILIVAVVVILKVNAWTMNTVTPPTYLMNLEGADSQQRFCTISANPEKISPVSIFKPYESTKHLQTSNVGCDHDHPAQRRERFQWNPEAVGFMSGANGTDEDSADDSVQTECVSISSTEEEISPYDSPHFVTMDMGAGEMVTGYTGN</sequence>
<dbReference type="InterPro" id="IPR036116">
    <property type="entry name" value="FN3_sf"/>
</dbReference>
<evidence type="ECO:0000313" key="3">
    <source>
        <dbReference type="Proteomes" id="UP001345963"/>
    </source>
</evidence>
<keyword evidence="1" id="KW-0472">Membrane</keyword>
<reference evidence="2 3" key="1">
    <citation type="submission" date="2021-07" db="EMBL/GenBank/DDBJ databases">
        <authorList>
            <person name="Palmer J.M."/>
        </authorList>
    </citation>
    <scope>NUCLEOTIDE SEQUENCE [LARGE SCALE GENOMIC DNA]</scope>
    <source>
        <strain evidence="2 3">AT_MEX2019</strain>
        <tissue evidence="2">Muscle</tissue>
    </source>
</reference>